<feature type="compositionally biased region" description="Basic and acidic residues" evidence="10">
    <location>
        <begin position="1437"/>
        <end position="1446"/>
    </location>
</feature>
<dbReference type="PROSITE" id="PS50026">
    <property type="entry name" value="EGF_3"/>
    <property type="match status" value="1"/>
</dbReference>
<feature type="region of interest" description="Disordered" evidence="10">
    <location>
        <begin position="1255"/>
        <end position="1614"/>
    </location>
</feature>
<feature type="compositionally biased region" description="Basic and acidic residues" evidence="10">
    <location>
        <begin position="1356"/>
        <end position="1366"/>
    </location>
</feature>
<dbReference type="SMART" id="SM00050">
    <property type="entry name" value="DISIN"/>
    <property type="match status" value="1"/>
</dbReference>
<feature type="disulfide bond" evidence="9">
    <location>
        <begin position="390"/>
        <end position="414"/>
    </location>
</feature>
<feature type="domain" description="Disintegrin" evidence="12">
    <location>
        <begin position="441"/>
        <end position="529"/>
    </location>
</feature>
<evidence type="ECO:0000313" key="14">
    <source>
        <dbReference type="EMBL" id="RZF49074.1"/>
    </source>
</evidence>
<keyword evidence="15" id="KW-1185">Reference proteome</keyword>
<keyword evidence="9" id="KW-0862">Zinc</keyword>
<evidence type="ECO:0000256" key="9">
    <source>
        <dbReference type="PROSITE-ProRule" id="PRU00276"/>
    </source>
</evidence>
<dbReference type="Gene3D" id="3.40.390.10">
    <property type="entry name" value="Collagenase (Catalytic Domain)"/>
    <property type="match status" value="1"/>
</dbReference>
<evidence type="ECO:0000256" key="3">
    <source>
        <dbReference type="ARBA" id="ARBA00022989"/>
    </source>
</evidence>
<dbReference type="PROSITE" id="PS50215">
    <property type="entry name" value="ADAM_MEPRO"/>
    <property type="match status" value="1"/>
</dbReference>
<evidence type="ECO:0000256" key="4">
    <source>
        <dbReference type="ARBA" id="ARBA00023049"/>
    </source>
</evidence>
<feature type="binding site" evidence="9">
    <location>
        <position position="385"/>
    </location>
    <ligand>
        <name>Zn(2+)</name>
        <dbReference type="ChEBI" id="CHEBI:29105"/>
        <note>catalytic</note>
    </ligand>
</feature>
<feature type="compositionally biased region" description="Polar residues" evidence="10">
    <location>
        <begin position="1332"/>
        <end position="1354"/>
    </location>
</feature>
<feature type="disulfide bond" evidence="8">
    <location>
        <begin position="685"/>
        <end position="695"/>
    </location>
</feature>
<feature type="compositionally biased region" description="Polar residues" evidence="10">
    <location>
        <begin position="912"/>
        <end position="924"/>
    </location>
</feature>
<dbReference type="PANTHER" id="PTHR11905">
    <property type="entry name" value="ADAM A DISINTEGRIN AND METALLOPROTEASE DOMAIN"/>
    <property type="match status" value="1"/>
</dbReference>
<keyword evidence="4" id="KW-0378">Hydrolase</keyword>
<feature type="disulfide bond" evidence="9">
    <location>
        <begin position="392"/>
        <end position="397"/>
    </location>
</feature>
<dbReference type="InterPro" id="IPR002870">
    <property type="entry name" value="Peptidase_M12B_N"/>
</dbReference>
<evidence type="ECO:0000256" key="5">
    <source>
        <dbReference type="ARBA" id="ARBA00023136"/>
    </source>
</evidence>
<keyword evidence="8" id="KW-0245">EGF-like domain</keyword>
<feature type="compositionally biased region" description="Low complexity" evidence="10">
    <location>
        <begin position="812"/>
        <end position="821"/>
    </location>
</feature>
<comment type="caution">
    <text evidence="8">Lacks conserved residue(s) required for the propagation of feature annotation.</text>
</comment>
<feature type="compositionally biased region" description="Polar residues" evidence="10">
    <location>
        <begin position="1571"/>
        <end position="1607"/>
    </location>
</feature>
<dbReference type="GO" id="GO:0046872">
    <property type="term" value="F:metal ion binding"/>
    <property type="evidence" value="ECO:0007669"/>
    <property type="project" value="UniProtKB-KW"/>
</dbReference>
<protein>
    <recommendedName>
        <fullName evidence="16">Peptidase M12B domain-containing protein</fullName>
    </recommendedName>
</protein>
<feature type="binding site" evidence="9">
    <location>
        <position position="375"/>
    </location>
    <ligand>
        <name>Zn(2+)</name>
        <dbReference type="ChEBI" id="CHEBI:29105"/>
        <note>catalytic</note>
    </ligand>
</feature>
<feature type="compositionally biased region" description="Polar residues" evidence="10">
    <location>
        <begin position="1447"/>
        <end position="1466"/>
    </location>
</feature>
<dbReference type="Proteomes" id="UP000291343">
    <property type="component" value="Unassembled WGS sequence"/>
</dbReference>
<feature type="compositionally biased region" description="Polar residues" evidence="10">
    <location>
        <begin position="1224"/>
        <end position="1237"/>
    </location>
</feature>
<feature type="compositionally biased region" description="Polar residues" evidence="10">
    <location>
        <begin position="1267"/>
        <end position="1276"/>
    </location>
</feature>
<evidence type="ECO:0000259" key="13">
    <source>
        <dbReference type="PROSITE" id="PS50215"/>
    </source>
</evidence>
<dbReference type="Gene3D" id="4.10.70.10">
    <property type="entry name" value="Disintegrin domain"/>
    <property type="match status" value="1"/>
</dbReference>
<evidence type="ECO:0000256" key="8">
    <source>
        <dbReference type="PROSITE-ProRule" id="PRU00076"/>
    </source>
</evidence>
<dbReference type="FunFam" id="3.40.390.10:FF:000002">
    <property type="entry name" value="Disintegrin and metalloproteinase domain-containing protein 22"/>
    <property type="match status" value="1"/>
</dbReference>
<dbReference type="InterPro" id="IPR006586">
    <property type="entry name" value="ADAM_Cys-rich"/>
</dbReference>
<feature type="compositionally biased region" description="Basic and acidic residues" evidence="10">
    <location>
        <begin position="1278"/>
        <end position="1293"/>
    </location>
</feature>
<feature type="compositionally biased region" description="Polar residues" evidence="10">
    <location>
        <begin position="1504"/>
        <end position="1515"/>
    </location>
</feature>
<gene>
    <name evidence="14" type="ORF">LSTR_LSTR008360</name>
</gene>
<dbReference type="CDD" id="cd04269">
    <property type="entry name" value="ZnMc_adamalysin_II_like"/>
    <property type="match status" value="1"/>
</dbReference>
<dbReference type="GO" id="GO:0006509">
    <property type="term" value="P:membrane protein ectodomain proteolysis"/>
    <property type="evidence" value="ECO:0007669"/>
    <property type="project" value="TreeGrafter"/>
</dbReference>
<feature type="domain" description="Peptidase M12B" evidence="13">
    <location>
        <begin position="239"/>
        <end position="435"/>
    </location>
</feature>
<dbReference type="SMR" id="A0A482XU28"/>
<comment type="caution">
    <text evidence="14">The sequence shown here is derived from an EMBL/GenBank/DDBJ whole genome shotgun (WGS) entry which is preliminary data.</text>
</comment>
<name>A0A482XU28_LAOST</name>
<keyword evidence="3" id="KW-1133">Transmembrane helix</keyword>
<dbReference type="PROSITE" id="PS50214">
    <property type="entry name" value="DISINTEGRIN_2"/>
    <property type="match status" value="1"/>
</dbReference>
<evidence type="ECO:0000259" key="11">
    <source>
        <dbReference type="PROSITE" id="PS50026"/>
    </source>
</evidence>
<dbReference type="PROSITE" id="PS01186">
    <property type="entry name" value="EGF_2"/>
    <property type="match status" value="1"/>
</dbReference>
<dbReference type="EMBL" id="QKKF02000377">
    <property type="protein sequence ID" value="RZF49074.1"/>
    <property type="molecule type" value="Genomic_DNA"/>
</dbReference>
<keyword evidence="2" id="KW-0812">Transmembrane</keyword>
<evidence type="ECO:0008006" key="16">
    <source>
        <dbReference type="Google" id="ProtNLM"/>
    </source>
</evidence>
<evidence type="ECO:0000256" key="2">
    <source>
        <dbReference type="ARBA" id="ARBA00022692"/>
    </source>
</evidence>
<feature type="compositionally biased region" description="Polar residues" evidence="10">
    <location>
        <begin position="1402"/>
        <end position="1427"/>
    </location>
</feature>
<feature type="region of interest" description="Disordered" evidence="10">
    <location>
        <begin position="1049"/>
        <end position="1094"/>
    </location>
</feature>
<proteinExistence type="predicted"/>
<evidence type="ECO:0000313" key="15">
    <source>
        <dbReference type="Proteomes" id="UP000291343"/>
    </source>
</evidence>
<dbReference type="PANTHER" id="PTHR11905:SF159">
    <property type="entry name" value="ADAM METALLOPROTEASE"/>
    <property type="match status" value="1"/>
</dbReference>
<dbReference type="InterPro" id="IPR001762">
    <property type="entry name" value="Disintegrin_dom"/>
</dbReference>
<dbReference type="InterPro" id="IPR001590">
    <property type="entry name" value="Peptidase_M12B"/>
</dbReference>
<dbReference type="Pfam" id="PF00200">
    <property type="entry name" value="Disintegrin"/>
    <property type="match status" value="1"/>
</dbReference>
<evidence type="ECO:0000256" key="6">
    <source>
        <dbReference type="ARBA" id="ARBA00023157"/>
    </source>
</evidence>
<dbReference type="Pfam" id="PF08516">
    <property type="entry name" value="ADAM_CR"/>
    <property type="match status" value="1"/>
</dbReference>
<dbReference type="SUPFAM" id="SSF57552">
    <property type="entry name" value="Blood coagulation inhibitor (disintegrin)"/>
    <property type="match status" value="1"/>
</dbReference>
<keyword evidence="5" id="KW-0472">Membrane</keyword>
<accession>A0A482XU28</accession>
<sequence>MLFYSIMASVEKWKVIWCVCFVFLRTLKTESIEIEGHGPAPEFFRHVVVKPRIFHGREKRSIQSTRKHQDGVEHLHDVTLAYNLNGKEHLIDLRLNRELIPKNYFERHHKNGSTVINRPDSKNVELCHYIGKVRGAKNSWAALSTCSGLSGMVYTGESIHYIEKAKGNSSEEDDDDDKIHGKDHFVYDHKDLKVNHTCGYSGTAFHHINSDINLENTKLRYKRSTDVIHGPYNANKTSRYVELVLVVDQRDFKGHGENLKTVYTHCKKIANLINALYMPLNIFIALVGVVVWTEHDEFHIDTNGDTTLTNFLQYRRTKLVKEHPNDNAQLLTRVQFEGGVVGKALKGPICTYEFSGGVNMDHSPVVGLVATTVAHEMGHNFGMEHDGSSCECPEEKCIMASSSSSSSPTHWSSCSYEYLLLAFGHGMDYCLRNKPTSLFDSPVCGNGFVEPGEQCDCGLAGHCTNPCCNMTSCMLYSNASCATGECCDFTTCRPKTAGSVCRSADHECDLPEYCTGHSEYCPADVYKMDGETCNKGKAYCYQGSCRSHSDQCKLLWGPSGMSSDTQCYKMNLKGNRYGNCGYNRVNQSYLKCEGDNVQCGMLHCKHLNEKLEFGMESVAILSHSFINTVENEVIPCRTAIVDLGLNEVDPGLAPDGAKCGVGMMCVNQKCMNVSSLRAASPAGDCPKGCSGNGVCNSLGHCHCKLGFAPPYCDYPGTGGSLDSGPATDPHAHWEVITALYAIFFGIVPFVTIVGLITYHLRHNPSPFWRKKPRSIIIIEKKPSGGGHTRSLSGDKRPSSGGSSQLASDHSRASLLQSSDSSPTGGTAPEDINPFHNNLLGQFKGFSITPLPPKSSTPPSVCLPTRPAPQVKPAQPISPPKLPNNVAVVAPCRSAPKPPAAESPAPPALPPANSTSRPAISSPVLDNTTSCAAQELLKNVPVRKAPEVPSCPTEQVAVVCETNPPDNKHNKQVKESYPALTRLASFMARSQKENKKDNSMGGSLRVNKLDRDALRNLEISNPIPQKEIEVPGEHVFPAGPDKAVVMRAQSLRDSERKPNVHSFGSMRFQDRSKRPTSIAVSARPSSPPPPRPPSTFGYPGVEHEYDDCINLAADGGGGAAPLVDIDEESLTSPSDNIYAVIDETPIDRSEPKKIVLPKKLSKSEYTAPTGEYKVPKPLDNNMSAGSSESMGLLGEIVSEIEARNTESIYSSSTLKRKKDRDDETSSTVTDMSDSKSNQIYVNTPWQAGYSNFNSTPKYCASSNSSNSGYVSPISTNRIGEMKTEPECGKEEDRNIPSVPDVSAPSYKPYSSSRNGPFAAYYNKSNSDPKKSTENNQGKTSSFQNSDKTTNSSGSGSDVKDRNAESTKEPITNVSSERAPFLNRALPPINNGVNESKAAAKPSVPSNNAGLSSKQNNLPTTNTVVSNLKPNPDRLSGNDSEKDTKKDTNLVNKPTQNKLKPVDNSQPKTVVPLRNVPKNSSFRTGRTPLPAPKPVSIPSVKPNPASLKSSLAQTKPAPSNAMVNGRTPPGAIGVQSKSTPPPVISRQSATVSSSSEADKLDSKKIVPPKPAVNKNSNVASLQQKFETSNNRPVNGQKVVTRQNSASAKQVENDPNR</sequence>
<dbReference type="Pfam" id="PF01562">
    <property type="entry name" value="Pep_M12B_propep"/>
    <property type="match status" value="1"/>
</dbReference>
<dbReference type="FunFam" id="4.10.70.10:FF:000001">
    <property type="entry name" value="Disintegrin and metalloproteinase domain-containing protein 22"/>
    <property type="match status" value="1"/>
</dbReference>
<dbReference type="InterPro" id="IPR034027">
    <property type="entry name" value="Reprolysin_adamalysin"/>
</dbReference>
<feature type="region of interest" description="Disordered" evidence="10">
    <location>
        <begin position="1203"/>
        <end position="1237"/>
    </location>
</feature>
<feature type="region of interest" description="Disordered" evidence="10">
    <location>
        <begin position="778"/>
        <end position="924"/>
    </location>
</feature>
<dbReference type="FunCoup" id="A0A482XU28">
    <property type="interactions" value="216"/>
</dbReference>
<feature type="disulfide bond" evidence="8">
    <location>
        <begin position="703"/>
        <end position="712"/>
    </location>
</feature>
<dbReference type="GO" id="GO:0016020">
    <property type="term" value="C:membrane"/>
    <property type="evidence" value="ECO:0007669"/>
    <property type="project" value="UniProtKB-SubCell"/>
</dbReference>
<dbReference type="InterPro" id="IPR000742">
    <property type="entry name" value="EGF"/>
</dbReference>
<feature type="disulfide bond" evidence="9">
    <location>
        <begin position="350"/>
        <end position="430"/>
    </location>
</feature>
<dbReference type="Pfam" id="PF01421">
    <property type="entry name" value="Reprolysin"/>
    <property type="match status" value="1"/>
</dbReference>
<evidence type="ECO:0000256" key="1">
    <source>
        <dbReference type="ARBA" id="ARBA00004167"/>
    </source>
</evidence>
<feature type="domain" description="EGF-like" evidence="11">
    <location>
        <begin position="681"/>
        <end position="713"/>
    </location>
</feature>
<keyword evidence="6 8" id="KW-1015">Disulfide bond</keyword>
<dbReference type="GO" id="GO:0004222">
    <property type="term" value="F:metalloendopeptidase activity"/>
    <property type="evidence" value="ECO:0007669"/>
    <property type="project" value="InterPro"/>
</dbReference>
<keyword evidence="4" id="KW-0645">Protease</keyword>
<dbReference type="InParanoid" id="A0A482XU28"/>
<dbReference type="InterPro" id="IPR024079">
    <property type="entry name" value="MetalloPept_cat_dom_sf"/>
</dbReference>
<feature type="active site" evidence="9">
    <location>
        <position position="376"/>
    </location>
</feature>
<dbReference type="OrthoDB" id="5951731at2759"/>
<feature type="compositionally biased region" description="Polar residues" evidence="10">
    <location>
        <begin position="1543"/>
        <end position="1553"/>
    </location>
</feature>
<feature type="binding site" evidence="9">
    <location>
        <position position="379"/>
    </location>
    <ligand>
        <name>Zn(2+)</name>
        <dbReference type="ChEBI" id="CHEBI:29105"/>
        <note>catalytic</note>
    </ligand>
</feature>
<evidence type="ECO:0000256" key="10">
    <source>
        <dbReference type="SAM" id="MobiDB-lite"/>
    </source>
</evidence>
<organism evidence="14 15">
    <name type="scientific">Laodelphax striatellus</name>
    <name type="common">Small brown planthopper</name>
    <name type="synonym">Delphax striatella</name>
    <dbReference type="NCBI Taxonomy" id="195883"/>
    <lineage>
        <taxon>Eukaryota</taxon>
        <taxon>Metazoa</taxon>
        <taxon>Ecdysozoa</taxon>
        <taxon>Arthropoda</taxon>
        <taxon>Hexapoda</taxon>
        <taxon>Insecta</taxon>
        <taxon>Pterygota</taxon>
        <taxon>Neoptera</taxon>
        <taxon>Paraneoptera</taxon>
        <taxon>Hemiptera</taxon>
        <taxon>Auchenorrhyncha</taxon>
        <taxon>Fulgoroidea</taxon>
        <taxon>Delphacidae</taxon>
        <taxon>Criomorphinae</taxon>
        <taxon>Laodelphax</taxon>
    </lineage>
</organism>
<keyword evidence="4" id="KW-0482">Metalloprotease</keyword>
<evidence type="ECO:0000259" key="12">
    <source>
        <dbReference type="PROSITE" id="PS50214"/>
    </source>
</evidence>
<dbReference type="InterPro" id="IPR036436">
    <property type="entry name" value="Disintegrin_dom_sf"/>
</dbReference>
<dbReference type="SUPFAM" id="SSF55486">
    <property type="entry name" value="Metalloproteases ('zincins'), catalytic domain"/>
    <property type="match status" value="1"/>
</dbReference>
<reference evidence="14 15" key="1">
    <citation type="journal article" date="2017" name="Gigascience">
        <title>Genome sequence of the small brown planthopper, Laodelphax striatellus.</title>
        <authorList>
            <person name="Zhu J."/>
            <person name="Jiang F."/>
            <person name="Wang X."/>
            <person name="Yang P."/>
            <person name="Bao Y."/>
            <person name="Zhao W."/>
            <person name="Wang W."/>
            <person name="Lu H."/>
            <person name="Wang Q."/>
            <person name="Cui N."/>
            <person name="Li J."/>
            <person name="Chen X."/>
            <person name="Luo L."/>
            <person name="Yu J."/>
            <person name="Kang L."/>
            <person name="Cui F."/>
        </authorList>
    </citation>
    <scope>NUCLEOTIDE SEQUENCE [LARGE SCALE GENOMIC DNA]</scope>
    <source>
        <strain evidence="14">Lst14</strain>
    </source>
</reference>
<dbReference type="STRING" id="195883.A0A482XU28"/>
<keyword evidence="9" id="KW-0479">Metal-binding</keyword>
<feature type="disulfide bond" evidence="7">
    <location>
        <begin position="501"/>
        <end position="521"/>
    </location>
</feature>
<evidence type="ECO:0000256" key="7">
    <source>
        <dbReference type="PROSITE-ProRule" id="PRU00068"/>
    </source>
</evidence>
<comment type="subcellular location">
    <subcellularLocation>
        <location evidence="1">Membrane</location>
        <topology evidence="1">Single-pass membrane protein</topology>
    </subcellularLocation>
</comment>
<feature type="compositionally biased region" description="Pro residues" evidence="10">
    <location>
        <begin position="895"/>
        <end position="909"/>
    </location>
</feature>
<dbReference type="SMART" id="SM00608">
    <property type="entry name" value="ACR"/>
    <property type="match status" value="1"/>
</dbReference>